<evidence type="ECO:0008006" key="4">
    <source>
        <dbReference type="Google" id="ProtNLM"/>
    </source>
</evidence>
<reference evidence="2 3" key="1">
    <citation type="submission" date="2019-09" db="EMBL/GenBank/DDBJ databases">
        <title>Parvibaculum sedimenti sp. nov., isolated from sediment.</title>
        <authorList>
            <person name="Wang Y."/>
        </authorList>
    </citation>
    <scope>NUCLEOTIDE SEQUENCE [LARGE SCALE GENOMIC DNA]</scope>
    <source>
        <strain evidence="2 3">HXT-9</strain>
    </source>
</reference>
<feature type="region of interest" description="Disordered" evidence="1">
    <location>
        <begin position="1"/>
        <end position="24"/>
    </location>
</feature>
<dbReference type="GO" id="GO:0003677">
    <property type="term" value="F:DNA binding"/>
    <property type="evidence" value="ECO:0007669"/>
    <property type="project" value="InterPro"/>
</dbReference>
<protein>
    <recommendedName>
        <fullName evidence="4">Tyrosine-type recombinase/integrase</fullName>
    </recommendedName>
</protein>
<name>A0A6N6VGL8_9HYPH</name>
<sequence length="72" mass="7795">MASLSLSYSLGRPVAGSDLADASESEKEIAAVLGHRTLRMVQNYTKSAAQKRLASSAIKRLERADKMRKSEG</sequence>
<dbReference type="SUPFAM" id="SSF56349">
    <property type="entry name" value="DNA breaking-rejoining enzymes"/>
    <property type="match status" value="1"/>
</dbReference>
<comment type="caution">
    <text evidence="2">The sequence shown here is derived from an EMBL/GenBank/DDBJ whole genome shotgun (WGS) entry which is preliminary data.</text>
</comment>
<evidence type="ECO:0000313" key="3">
    <source>
        <dbReference type="Proteomes" id="UP000468901"/>
    </source>
</evidence>
<gene>
    <name evidence="2" type="ORF">F2P47_08770</name>
</gene>
<dbReference type="InterPro" id="IPR011010">
    <property type="entry name" value="DNA_brk_join_enz"/>
</dbReference>
<evidence type="ECO:0000256" key="1">
    <source>
        <dbReference type="SAM" id="MobiDB-lite"/>
    </source>
</evidence>
<organism evidence="2 3">
    <name type="scientific">Parvibaculum sedimenti</name>
    <dbReference type="NCBI Taxonomy" id="2608632"/>
    <lineage>
        <taxon>Bacteria</taxon>
        <taxon>Pseudomonadati</taxon>
        <taxon>Pseudomonadota</taxon>
        <taxon>Alphaproteobacteria</taxon>
        <taxon>Hyphomicrobiales</taxon>
        <taxon>Parvibaculaceae</taxon>
        <taxon>Parvibaculum</taxon>
    </lineage>
</organism>
<dbReference type="RefSeq" id="WP_152215982.1">
    <property type="nucleotide sequence ID" value="NZ_WESC01000007.1"/>
</dbReference>
<proteinExistence type="predicted"/>
<dbReference type="AlphaFoldDB" id="A0A6N6VGL8"/>
<dbReference type="EMBL" id="WESC01000007">
    <property type="protein sequence ID" value="KAB7740096.1"/>
    <property type="molecule type" value="Genomic_DNA"/>
</dbReference>
<dbReference type="Proteomes" id="UP000468901">
    <property type="component" value="Unassembled WGS sequence"/>
</dbReference>
<evidence type="ECO:0000313" key="2">
    <source>
        <dbReference type="EMBL" id="KAB7740096.1"/>
    </source>
</evidence>
<keyword evidence="3" id="KW-1185">Reference proteome</keyword>
<accession>A0A6N6VGL8</accession>